<accession>A0A7C8I4F9</accession>
<dbReference type="AlphaFoldDB" id="A0A7C8I4F9"/>
<feature type="compositionally biased region" description="Polar residues" evidence="1">
    <location>
        <begin position="207"/>
        <end position="216"/>
    </location>
</feature>
<evidence type="ECO:0000313" key="3">
    <source>
        <dbReference type="Proteomes" id="UP000481861"/>
    </source>
</evidence>
<comment type="caution">
    <text evidence="2">The sequence shown here is derived from an EMBL/GenBank/DDBJ whole genome shotgun (WGS) entry which is preliminary data.</text>
</comment>
<dbReference type="PANTHER" id="PTHR42354">
    <property type="entry name" value="C2H2-TYPE DOMAIN-CONTAINING PROTEIN"/>
    <property type="match status" value="1"/>
</dbReference>
<name>A0A7C8I4F9_9PLEO</name>
<protein>
    <submittedName>
        <fullName evidence="2">Uncharacterized protein</fullName>
    </submittedName>
</protein>
<dbReference type="OrthoDB" id="5226911at2759"/>
<feature type="compositionally biased region" description="Basic and acidic residues" evidence="1">
    <location>
        <begin position="323"/>
        <end position="340"/>
    </location>
</feature>
<gene>
    <name evidence="2" type="ORF">BDV95DRAFT_609382</name>
</gene>
<organism evidence="2 3">
    <name type="scientific">Massariosphaeria phaeospora</name>
    <dbReference type="NCBI Taxonomy" id="100035"/>
    <lineage>
        <taxon>Eukaryota</taxon>
        <taxon>Fungi</taxon>
        <taxon>Dikarya</taxon>
        <taxon>Ascomycota</taxon>
        <taxon>Pezizomycotina</taxon>
        <taxon>Dothideomycetes</taxon>
        <taxon>Pleosporomycetidae</taxon>
        <taxon>Pleosporales</taxon>
        <taxon>Pleosporales incertae sedis</taxon>
        <taxon>Massariosphaeria</taxon>
    </lineage>
</organism>
<reference evidence="2 3" key="1">
    <citation type="submission" date="2020-01" db="EMBL/GenBank/DDBJ databases">
        <authorList>
            <consortium name="DOE Joint Genome Institute"/>
            <person name="Haridas S."/>
            <person name="Albert R."/>
            <person name="Binder M."/>
            <person name="Bloem J."/>
            <person name="Labutti K."/>
            <person name="Salamov A."/>
            <person name="Andreopoulos B."/>
            <person name="Baker S.E."/>
            <person name="Barry K."/>
            <person name="Bills G."/>
            <person name="Bluhm B.H."/>
            <person name="Cannon C."/>
            <person name="Castanera R."/>
            <person name="Culley D.E."/>
            <person name="Daum C."/>
            <person name="Ezra D."/>
            <person name="Gonzalez J.B."/>
            <person name="Henrissat B."/>
            <person name="Kuo A."/>
            <person name="Liang C."/>
            <person name="Lipzen A."/>
            <person name="Lutzoni F."/>
            <person name="Magnuson J."/>
            <person name="Mondo S."/>
            <person name="Nolan M."/>
            <person name="Ohm R."/>
            <person name="Pangilinan J."/>
            <person name="Park H.-J.H."/>
            <person name="Ramirez L."/>
            <person name="Alfaro M."/>
            <person name="Sun H."/>
            <person name="Tritt A."/>
            <person name="Yoshinaga Y."/>
            <person name="Zwiers L.-H.L."/>
            <person name="Turgeon B.G."/>
            <person name="Goodwin S.B."/>
            <person name="Spatafora J.W."/>
            <person name="Crous P.W."/>
            <person name="Grigoriev I.V."/>
        </authorList>
    </citation>
    <scope>NUCLEOTIDE SEQUENCE [LARGE SCALE GENOMIC DNA]</scope>
    <source>
        <strain evidence="2 3">CBS 611.86</strain>
    </source>
</reference>
<feature type="compositionally biased region" description="Polar residues" evidence="1">
    <location>
        <begin position="251"/>
        <end position="262"/>
    </location>
</feature>
<dbReference type="PANTHER" id="PTHR42354:SF1">
    <property type="entry name" value="C2H2-TYPE DOMAIN-CONTAINING PROTEIN"/>
    <property type="match status" value="1"/>
</dbReference>
<keyword evidence="3" id="KW-1185">Reference proteome</keyword>
<dbReference type="Proteomes" id="UP000481861">
    <property type="component" value="Unassembled WGS sequence"/>
</dbReference>
<proteinExistence type="predicted"/>
<feature type="compositionally biased region" description="Low complexity" evidence="1">
    <location>
        <begin position="54"/>
        <end position="64"/>
    </location>
</feature>
<sequence length="420" mass="45667">MASKIQRHGNGAGDGEVSSCVYNLIHAFTNGLDIFKRLRERRRKRKHHKPAAPPDSSSSAELQLSSSLRRGPMDLQTNYEQHYGKAGNRFANGDAIAHASLAETLIKLNTGLVGIISAFLNHDSKSSRLDLDYKSLTNLSNSSRVEAISSMNQLYQRLSQSQLHVYRISGCAQCGSNKHQYCSGDIDGNSAVQKHRATSSDKRRQSNSRSRVNGPTITRMPIRSSDQPQLVVVRPKPGRKGSSSGSSSSSTKAQSTAHNSPYASPPGSPLPQYAAVDPLSVPKSPPPKAKSSPGRSKANSVDGPRPVRPPARPNKIHVPEVLVPKDPDPAKTSRLTKEKEAGIKRRIDKVTPSMYTIASASTKLGEIPQNRWNQPWDYTEAERLNAEALINGYLLPATESKPKAKKGLFKFLKRGGGEAG</sequence>
<feature type="region of interest" description="Disordered" evidence="1">
    <location>
        <begin position="42"/>
        <end position="64"/>
    </location>
</feature>
<evidence type="ECO:0000313" key="2">
    <source>
        <dbReference type="EMBL" id="KAF2869146.1"/>
    </source>
</evidence>
<feature type="compositionally biased region" description="Low complexity" evidence="1">
    <location>
        <begin position="241"/>
        <end position="250"/>
    </location>
</feature>
<evidence type="ECO:0000256" key="1">
    <source>
        <dbReference type="SAM" id="MobiDB-lite"/>
    </source>
</evidence>
<feature type="region of interest" description="Disordered" evidence="1">
    <location>
        <begin position="192"/>
        <end position="340"/>
    </location>
</feature>
<dbReference type="EMBL" id="JAADJZ010000017">
    <property type="protein sequence ID" value="KAF2869146.1"/>
    <property type="molecule type" value="Genomic_DNA"/>
</dbReference>